<dbReference type="EMBL" id="CP102096">
    <property type="protein sequence ID" value="UUM31551.1"/>
    <property type="molecule type" value="Genomic_DNA"/>
</dbReference>
<accession>A0ABY5LKW7</accession>
<dbReference type="RefSeq" id="WP_257085274.1">
    <property type="nucleotide sequence ID" value="NZ_CP102096.1"/>
</dbReference>
<keyword evidence="1" id="KW-0732">Signal</keyword>
<feature type="chain" id="PRO_5045936267" description="Outer membrane protein beta-barrel domain-containing protein" evidence="1">
    <location>
        <begin position="20"/>
        <end position="183"/>
    </location>
</feature>
<reference evidence="2" key="1">
    <citation type="submission" date="2022-07" db="EMBL/GenBank/DDBJ databases">
        <title>Complete genome of Vibrio japonicus strain JCM 31412T and phylogenomic assessment of the Nereis clade of the genus Vibrio.</title>
        <authorList>
            <person name="Shlafstein M.D."/>
            <person name="Emsley S.A."/>
            <person name="Ushijima B."/>
            <person name="Videau P."/>
            <person name="Saw J.H."/>
        </authorList>
    </citation>
    <scope>NUCLEOTIDE SEQUENCE</scope>
    <source>
        <strain evidence="2">JCM 31412</strain>
    </source>
</reference>
<organism evidence="2 3">
    <name type="scientific">Vibrio japonicus</name>
    <dbReference type="NCBI Taxonomy" id="1824638"/>
    <lineage>
        <taxon>Bacteria</taxon>
        <taxon>Pseudomonadati</taxon>
        <taxon>Pseudomonadota</taxon>
        <taxon>Gammaproteobacteria</taxon>
        <taxon>Vibrionales</taxon>
        <taxon>Vibrionaceae</taxon>
        <taxon>Vibrio</taxon>
    </lineage>
</organism>
<dbReference type="Proteomes" id="UP001058602">
    <property type="component" value="Chromosome 1"/>
</dbReference>
<keyword evidence="3" id="KW-1185">Reference proteome</keyword>
<evidence type="ECO:0000256" key="1">
    <source>
        <dbReference type="SAM" id="SignalP"/>
    </source>
</evidence>
<feature type="signal peptide" evidence="1">
    <location>
        <begin position="1"/>
        <end position="19"/>
    </location>
</feature>
<evidence type="ECO:0000313" key="3">
    <source>
        <dbReference type="Proteomes" id="UP001058602"/>
    </source>
</evidence>
<protein>
    <recommendedName>
        <fullName evidence="4">Outer membrane protein beta-barrel domain-containing protein</fullName>
    </recommendedName>
</protein>
<evidence type="ECO:0000313" key="2">
    <source>
        <dbReference type="EMBL" id="UUM31551.1"/>
    </source>
</evidence>
<proteinExistence type="predicted"/>
<evidence type="ECO:0008006" key="4">
    <source>
        <dbReference type="Google" id="ProtNLM"/>
    </source>
</evidence>
<gene>
    <name evidence="2" type="ORF">NP165_05315</name>
</gene>
<sequence>MRKTLLATALVLASGSSFAAQYDQNSPAVMSNFSYDYVEARIGASPGTFGAALSMSVHPNAHFIGRIDSEFESDYDAAAGFGFHAPINNWADFTGEMLFRAVDTSYSNGSDTGMELNLGARQWLGPQLEVGGKAGFVSISDEDEWLGSVYGRFHATELFSMGLEARINDFYGDQLMFTARFKY</sequence>
<name>A0ABY5LKW7_9VIBR</name>